<proteinExistence type="predicted"/>
<reference evidence="1 2" key="1">
    <citation type="submission" date="2010-07" db="EMBL/GenBank/DDBJ databases">
        <title>The draft genome of Paenibacillus curdlanolyticus YK9.</title>
        <authorList>
            <consortium name="US DOE Joint Genome Institute (JGI-PGF)"/>
            <person name="Lucas S."/>
            <person name="Copeland A."/>
            <person name="Lapidus A."/>
            <person name="Cheng J.-F."/>
            <person name="Bruce D."/>
            <person name="Goodwin L."/>
            <person name="Pitluck S."/>
            <person name="Land M.L."/>
            <person name="Hauser L."/>
            <person name="Chang Y.-J."/>
            <person name="Jeffries C."/>
            <person name="Anderson I.J."/>
            <person name="Johnson E."/>
            <person name="Loganathan U."/>
            <person name="Mulhopadhyay B."/>
            <person name="Kyrpides N."/>
            <person name="Woyke T.J."/>
        </authorList>
    </citation>
    <scope>NUCLEOTIDE SEQUENCE [LARGE SCALE GENOMIC DNA]</scope>
    <source>
        <strain evidence="1 2">YK9</strain>
    </source>
</reference>
<keyword evidence="2" id="KW-1185">Reference proteome</keyword>
<dbReference type="EMBL" id="AEDD01000001">
    <property type="protein sequence ID" value="EFM12563.1"/>
    <property type="molecule type" value="Genomic_DNA"/>
</dbReference>
<dbReference type="OrthoDB" id="7321121at2"/>
<dbReference type="SUPFAM" id="SSF52777">
    <property type="entry name" value="CoA-dependent acyltransferases"/>
    <property type="match status" value="2"/>
</dbReference>
<evidence type="ECO:0008006" key="3">
    <source>
        <dbReference type="Google" id="ProtNLM"/>
    </source>
</evidence>
<dbReference type="Gene3D" id="3.30.559.10">
    <property type="entry name" value="Chloramphenicol acetyltransferase-like domain"/>
    <property type="match status" value="1"/>
</dbReference>
<protein>
    <recommendedName>
        <fullName evidence="3">Condensation domain protein</fullName>
    </recommendedName>
</protein>
<dbReference type="Proteomes" id="UP000005387">
    <property type="component" value="Unassembled WGS sequence"/>
</dbReference>
<dbReference type="PANTHER" id="PTHR28037">
    <property type="entry name" value="ALCOHOL O-ACETYLTRANSFERASE 1-RELATED"/>
    <property type="match status" value="1"/>
</dbReference>
<organism evidence="1 2">
    <name type="scientific">Paenibacillus curdlanolyticus YK9</name>
    <dbReference type="NCBI Taxonomy" id="717606"/>
    <lineage>
        <taxon>Bacteria</taxon>
        <taxon>Bacillati</taxon>
        <taxon>Bacillota</taxon>
        <taxon>Bacilli</taxon>
        <taxon>Bacillales</taxon>
        <taxon>Paenibacillaceae</taxon>
        <taxon>Paenibacillus</taxon>
    </lineage>
</organism>
<gene>
    <name evidence="1" type="ORF">PaecuDRAFT_0074</name>
</gene>
<name>E0I4N2_9BACL</name>
<evidence type="ECO:0000313" key="1">
    <source>
        <dbReference type="EMBL" id="EFM12563.1"/>
    </source>
</evidence>
<accession>E0I4N2</accession>
<evidence type="ECO:0000313" key="2">
    <source>
        <dbReference type="Proteomes" id="UP000005387"/>
    </source>
</evidence>
<dbReference type="Gene3D" id="3.30.559.30">
    <property type="entry name" value="Nonribosomal peptide synthetase, condensation domain"/>
    <property type="match status" value="1"/>
</dbReference>
<sequence>MSEVQIPDQFPTAGQDWANYVAGYDTIDTPLKAVLTFDGHLDAELISRAVRLSIDAEPVLGCRFVEHPKQPSWERFESIDDRTWCRIEVTDDHQAALQQFMQGNPEPKEQLVHVLVIRTEQHDTLCVVLDHAYCDASGVKEYLQLVSRIYGELCKDSGYVPEVNASGTRDASDVFRALGYPNAASAVRGQAPASKPTWAFPYVRESANEQLRVGMRRLSQAEFKQLRSYGKEHRATVNDLLLAVFYRAMFAFVAPKAYEPMEVTTAVNLRRYLPNEQAASICNLSGIETVKLARMAGEPFVATLRRAVQGMNQIKQGTPGIQNAAAMEMLRNMDYKDVNMFLRGARQRLVAGGMATPLFSNFGLVADHPFTFGDRAVADAYFISSAAYPPGLIFGFSSYNQVLTLTISFYEPAIRKEDVEAFLDLCMQELAFCTKENVHS</sequence>
<dbReference type="STRING" id="717606.PaecuDRAFT_0074"/>
<dbReference type="RefSeq" id="WP_006036092.1">
    <property type="nucleotide sequence ID" value="NZ_AEDD01000001.1"/>
</dbReference>
<dbReference type="AlphaFoldDB" id="E0I4N2"/>
<dbReference type="InterPro" id="IPR023213">
    <property type="entry name" value="CAT-like_dom_sf"/>
</dbReference>
<dbReference type="eggNOG" id="COG4908">
    <property type="taxonomic scope" value="Bacteria"/>
</dbReference>
<dbReference type="PANTHER" id="PTHR28037:SF1">
    <property type="entry name" value="ALCOHOL O-ACETYLTRANSFERASE 1-RELATED"/>
    <property type="match status" value="1"/>
</dbReference>
<dbReference type="InterPro" id="IPR052058">
    <property type="entry name" value="Alcohol_O-acetyltransferase"/>
</dbReference>